<dbReference type="Gene3D" id="3.30.2400.10">
    <property type="entry name" value="Major capsid protein gp5"/>
    <property type="match status" value="1"/>
</dbReference>
<reference evidence="4 5" key="1">
    <citation type="journal article" date="2015" name="Nature">
        <title>rRNA introns, odd ribosomes, and small enigmatic genomes across a large radiation of phyla.</title>
        <authorList>
            <person name="Brown C.T."/>
            <person name="Hug L.A."/>
            <person name="Thomas B.C."/>
            <person name="Sharon I."/>
            <person name="Castelle C.J."/>
            <person name="Singh A."/>
            <person name="Wilkins M.J."/>
            <person name="Williams K.H."/>
            <person name="Banfield J.F."/>
        </authorList>
    </citation>
    <scope>NUCLEOTIDE SEQUENCE [LARGE SCALE GENOMIC DNA]</scope>
</reference>
<comment type="caution">
    <text evidence="4">The sequence shown here is derived from an EMBL/GenBank/DDBJ whole genome shotgun (WGS) entry which is preliminary data.</text>
</comment>
<accession>A0A0G1A6G8</accession>
<comment type="subcellular location">
    <subcellularLocation>
        <location evidence="1">Virion</location>
    </subcellularLocation>
</comment>
<sequence length="397" mass="43497">MKKYIMINGVKTYIEEENDGGAPPANPPITPPADNTPPADGGEDVEKKAKEIGQTIAKEIMANLNLENGKEKVNSKMLEILNGKDISNKDALTAEEKIVAFYHALVTKDHTVCKALSEGTAADGGYLFPDEFRAELIKTLTGPFTMRGLVRVIPMKKDVMKIPTLQSRPKVYWTAENETKTTTSAEFYEATLTARKVAAILYASDELVEDSTDIDVVKLIIDLFADAIKDEEDKVICQGNGTTQPTGLTTAITAGTITARACSGNLDYDDIIDIIYDLPQAYRGNAKFLVARANVRELRKLKDSNGQYMWQPALTTGQPATLGGYPAIEQDYIGEAVITFGDYKLGYWLGDRKQMTVKISQDTETAFTKDQTAIRVVERIAGNVVLGDAIRALNNIP</sequence>
<proteinExistence type="predicted"/>
<dbReference type="AlphaFoldDB" id="A0A0G1A6G8"/>
<evidence type="ECO:0000313" key="5">
    <source>
        <dbReference type="Proteomes" id="UP000034837"/>
    </source>
</evidence>
<dbReference type="InterPro" id="IPR024455">
    <property type="entry name" value="Phage_capsid"/>
</dbReference>
<evidence type="ECO:0000313" key="4">
    <source>
        <dbReference type="EMBL" id="KKS56544.1"/>
    </source>
</evidence>
<dbReference type="PATRIC" id="fig|1619039.3.peg.932"/>
<name>A0A0G1A6G8_9BACT</name>
<gene>
    <name evidence="4" type="ORF">UV20_C0009G0023</name>
</gene>
<feature type="compositionally biased region" description="Pro residues" evidence="2">
    <location>
        <begin position="24"/>
        <end position="35"/>
    </location>
</feature>
<dbReference type="NCBIfam" id="TIGR01554">
    <property type="entry name" value="major_cap_HK97"/>
    <property type="match status" value="1"/>
</dbReference>
<dbReference type="InterPro" id="IPR054612">
    <property type="entry name" value="Phage_capsid-like_C"/>
</dbReference>
<feature type="region of interest" description="Disordered" evidence="2">
    <location>
        <begin position="16"/>
        <end position="46"/>
    </location>
</feature>
<dbReference type="Gene3D" id="3.30.2320.10">
    <property type="entry name" value="hypothetical protein PF0899 domain"/>
    <property type="match status" value="1"/>
</dbReference>
<organism evidence="4 5">
    <name type="scientific">Candidatus Magasanikbacteria bacterium GW2011_GWA2_42_32</name>
    <dbReference type="NCBI Taxonomy" id="1619039"/>
    <lineage>
        <taxon>Bacteria</taxon>
        <taxon>Candidatus Magasanikiibacteriota</taxon>
    </lineage>
</organism>
<dbReference type="EMBL" id="LCDO01000009">
    <property type="protein sequence ID" value="KKS56544.1"/>
    <property type="molecule type" value="Genomic_DNA"/>
</dbReference>
<dbReference type="Pfam" id="PF05065">
    <property type="entry name" value="Phage_capsid"/>
    <property type="match status" value="1"/>
</dbReference>
<evidence type="ECO:0000256" key="2">
    <source>
        <dbReference type="SAM" id="MobiDB-lite"/>
    </source>
</evidence>
<evidence type="ECO:0000256" key="1">
    <source>
        <dbReference type="ARBA" id="ARBA00004328"/>
    </source>
</evidence>
<evidence type="ECO:0000259" key="3">
    <source>
        <dbReference type="Pfam" id="PF05065"/>
    </source>
</evidence>
<dbReference type="SUPFAM" id="SSF56563">
    <property type="entry name" value="Major capsid protein gp5"/>
    <property type="match status" value="1"/>
</dbReference>
<feature type="domain" description="Phage capsid-like C-terminal" evidence="3">
    <location>
        <begin position="124"/>
        <end position="394"/>
    </location>
</feature>
<protein>
    <submittedName>
        <fullName evidence="4">Phage major capsid protein, HK97 family</fullName>
    </submittedName>
</protein>
<dbReference type="Proteomes" id="UP000034837">
    <property type="component" value="Unassembled WGS sequence"/>
</dbReference>